<evidence type="ECO:0000256" key="7">
    <source>
        <dbReference type="SAM" id="MobiDB-lite"/>
    </source>
</evidence>
<evidence type="ECO:0000256" key="1">
    <source>
        <dbReference type="ARBA" id="ARBA00004496"/>
    </source>
</evidence>
<dbReference type="InterPro" id="IPR016641">
    <property type="entry name" value="EGD2/NACA0like"/>
</dbReference>
<evidence type="ECO:0000256" key="4">
    <source>
        <dbReference type="ARBA" id="ARBA00022927"/>
    </source>
</evidence>
<evidence type="ECO:0000259" key="8">
    <source>
        <dbReference type="PROSITE" id="PS51151"/>
    </source>
</evidence>
<dbReference type="GO" id="GO:0080025">
    <property type="term" value="F:phosphatidylinositol-3,5-bisphosphate binding"/>
    <property type="evidence" value="ECO:0007669"/>
    <property type="project" value="EnsemblFungi"/>
</dbReference>
<protein>
    <recommendedName>
        <fullName evidence="3">Nascent polypeptide-associated complex subunit alpha</fullName>
    </recommendedName>
    <alternativeName>
        <fullName evidence="6">Alpha-NAC</fullName>
    </alternativeName>
</protein>
<evidence type="ECO:0000313" key="9">
    <source>
        <dbReference type="EMBL" id="KAF6014967.1"/>
    </source>
</evidence>
<dbReference type="CDD" id="cd22054">
    <property type="entry name" value="NAC_NACA"/>
    <property type="match status" value="1"/>
</dbReference>
<feature type="compositionally biased region" description="Acidic residues" evidence="7">
    <location>
        <begin position="142"/>
        <end position="155"/>
    </location>
</feature>
<dbReference type="Gene3D" id="2.20.70.30">
    <property type="entry name" value="Nascent polypeptide-associated complex domain"/>
    <property type="match status" value="1"/>
</dbReference>
<keyword evidence="11" id="KW-1185">Reference proteome</keyword>
<reference evidence="10 11" key="1">
    <citation type="submission" date="2019-07" db="EMBL/GenBank/DDBJ databases">
        <authorList>
            <person name="Friedrich A."/>
            <person name="Schacherer J."/>
        </authorList>
    </citation>
    <scope>NUCLEOTIDE SEQUENCE [LARGE SCALE GENOMIC DNA]</scope>
</reference>
<dbReference type="STRING" id="5007.A0A3F2Y4G8"/>
<dbReference type="GO" id="GO:0070300">
    <property type="term" value="F:phosphatidic acid binding"/>
    <property type="evidence" value="ECO:0007669"/>
    <property type="project" value="EnsemblFungi"/>
</dbReference>
<feature type="region of interest" description="Disordered" evidence="7">
    <location>
        <begin position="99"/>
        <end position="155"/>
    </location>
</feature>
<dbReference type="Proteomes" id="UP000478008">
    <property type="component" value="Unassembled WGS sequence"/>
</dbReference>
<feature type="compositionally biased region" description="Basic and acidic residues" evidence="7">
    <location>
        <begin position="128"/>
        <end position="141"/>
    </location>
</feature>
<dbReference type="AlphaFoldDB" id="A0A3F2Y4G8"/>
<dbReference type="PROSITE" id="PS51151">
    <property type="entry name" value="NAC_AB"/>
    <property type="match status" value="1"/>
</dbReference>
<name>A0A3F2Y4G8_DEKBR</name>
<evidence type="ECO:0000256" key="2">
    <source>
        <dbReference type="ARBA" id="ARBA00009882"/>
    </source>
</evidence>
<evidence type="ECO:0000256" key="6">
    <source>
        <dbReference type="ARBA" id="ARBA00030300"/>
    </source>
</evidence>
<dbReference type="GO" id="GO:0005854">
    <property type="term" value="C:nascent polypeptide-associated complex"/>
    <property type="evidence" value="ECO:0007669"/>
    <property type="project" value="EnsemblFungi"/>
</dbReference>
<comment type="function">
    <text evidence="5">Component of the nascent polypeptide-associated complex (NAC), a dynamic component of the ribosomal exit tunnel, protecting the emerging polypeptides from interaction with other cytoplasmic proteins to ensure appropriate nascent protein targeting. The NAC complex also promotes mitochondrial protein import by enhancing productive ribosome interactions with the outer mitochondrial membrane and blocks the inappropriate interaction of ribosomes translating non-secretory nascent polypeptides with translocation sites in the membrane of the endoplasmic reticulum. EGD2 may also be involved in transcription regulation.</text>
</comment>
<dbReference type="FunFam" id="2.20.70.30:FF:000002">
    <property type="entry name" value="Nascent polypeptide-associated complex (NAC), alpha subunit"/>
    <property type="match status" value="1"/>
</dbReference>
<dbReference type="PIRSF" id="PIRSF015901">
    <property type="entry name" value="NAC_alpha"/>
    <property type="match status" value="1"/>
</dbReference>
<dbReference type="Gene3D" id="1.10.8.10">
    <property type="entry name" value="DNA helicase RuvA subunit, C-terminal domain"/>
    <property type="match status" value="1"/>
</dbReference>
<dbReference type="GO" id="GO:0015031">
    <property type="term" value="P:protein transport"/>
    <property type="evidence" value="ECO:0007669"/>
    <property type="project" value="UniProtKB-KW"/>
</dbReference>
<proteinExistence type="inferred from homology"/>
<evidence type="ECO:0000256" key="3">
    <source>
        <dbReference type="ARBA" id="ARBA00014437"/>
    </source>
</evidence>
<keyword evidence="4" id="KW-0653">Protein transport</keyword>
<dbReference type="EMBL" id="CABFWN010000003">
    <property type="protein sequence ID" value="VUG18397.1"/>
    <property type="molecule type" value="Genomic_DNA"/>
</dbReference>
<dbReference type="InterPro" id="IPR044034">
    <property type="entry name" value="NAC-like_UBA"/>
</dbReference>
<evidence type="ECO:0000313" key="11">
    <source>
        <dbReference type="Proteomes" id="UP000478008"/>
    </source>
</evidence>
<dbReference type="GO" id="GO:0051082">
    <property type="term" value="F:unfolded protein binding"/>
    <property type="evidence" value="ECO:0007669"/>
    <property type="project" value="EnsemblFungi"/>
</dbReference>
<comment type="similarity">
    <text evidence="2">Belongs to the NAC-alpha family.</text>
</comment>
<dbReference type="InterPro" id="IPR038187">
    <property type="entry name" value="NAC_A/B_dom_sf"/>
</dbReference>
<dbReference type="GO" id="GO:0070273">
    <property type="term" value="F:phosphatidylinositol-4-phosphate binding"/>
    <property type="evidence" value="ECO:0007669"/>
    <property type="project" value="EnsemblFungi"/>
</dbReference>
<dbReference type="SMART" id="SM01407">
    <property type="entry name" value="NAC"/>
    <property type="match status" value="1"/>
</dbReference>
<organism evidence="10 11">
    <name type="scientific">Dekkera bruxellensis</name>
    <name type="common">Brettanomyces custersii</name>
    <dbReference type="NCBI Taxonomy" id="5007"/>
    <lineage>
        <taxon>Eukaryota</taxon>
        <taxon>Fungi</taxon>
        <taxon>Dikarya</taxon>
        <taxon>Ascomycota</taxon>
        <taxon>Saccharomycotina</taxon>
        <taxon>Pichiomycetes</taxon>
        <taxon>Pichiales</taxon>
        <taxon>Pichiaceae</taxon>
        <taxon>Brettanomyces</taxon>
    </lineage>
</organism>
<evidence type="ECO:0000256" key="5">
    <source>
        <dbReference type="ARBA" id="ARBA00025035"/>
    </source>
</evidence>
<dbReference type="EMBL" id="JABCYN010000011">
    <property type="protein sequence ID" value="KAF6014967.1"/>
    <property type="molecule type" value="Genomic_DNA"/>
</dbReference>
<evidence type="ECO:0000313" key="10">
    <source>
        <dbReference type="EMBL" id="VUG18397.1"/>
    </source>
</evidence>
<dbReference type="PANTHER" id="PTHR21713">
    <property type="entry name" value="NASCENT POLYPEPTIDE ASSOCIATED COMPLEX ALPHA SUBUNIT-RELATED"/>
    <property type="match status" value="1"/>
</dbReference>
<dbReference type="GO" id="GO:0006613">
    <property type="term" value="P:cotranslational protein targeting to membrane"/>
    <property type="evidence" value="ECO:0007669"/>
    <property type="project" value="EnsemblFungi"/>
</dbReference>
<feature type="domain" description="NAC-A/B" evidence="8">
    <location>
        <begin position="28"/>
        <end position="92"/>
    </location>
</feature>
<sequence length="198" mass="21291">MSATEAKPEAAPAAEQQIPAGANVSIIPKHQKQAKERLLKLGLKQVKSISRVTFKKKGNFILAIENPEVYKTQGGSYVVFGEAKVEDLNKRYAETLAAQKAAQKAADDGKETTEDISTSGSVADAITEDLKKASLEDKKEDDKEEEEVADADVDTTGLEEADIKVVMDQANVSKAKAVSALRKEKGDVVNTIMSLADI</sequence>
<keyword evidence="4" id="KW-0813">Transport</keyword>
<dbReference type="GO" id="GO:0032266">
    <property type="term" value="F:phosphatidylinositol-3-phosphate binding"/>
    <property type="evidence" value="ECO:0007669"/>
    <property type="project" value="EnsemblFungi"/>
</dbReference>
<gene>
    <name evidence="10" type="primary">EGD2</name>
    <name evidence="10" type="ORF">DEBR0S3_09758G</name>
    <name evidence="9" type="ORF">HII12_001020</name>
</gene>
<reference evidence="9 12" key="2">
    <citation type="journal article" date="2020" name="Appl. Microbiol. Biotechnol.">
        <title>Targeted gene deletion in Brettanomyces bruxellensis with an expression-free CRISPR-Cas9 system.</title>
        <authorList>
            <person name="Varela C."/>
            <person name="Bartel C."/>
            <person name="Onetto C."/>
            <person name="Borneman A."/>
        </authorList>
    </citation>
    <scope>NUCLEOTIDE SEQUENCE [LARGE SCALE GENOMIC DNA]</scope>
    <source>
        <strain evidence="9 12">AWRI1613</strain>
    </source>
</reference>
<comment type="subcellular location">
    <subcellularLocation>
        <location evidence="1">Cytoplasm</location>
    </subcellularLocation>
</comment>
<dbReference type="Pfam" id="PF19026">
    <property type="entry name" value="UBA_HYPK"/>
    <property type="match status" value="1"/>
</dbReference>
<evidence type="ECO:0000313" key="12">
    <source>
        <dbReference type="Proteomes" id="UP000568158"/>
    </source>
</evidence>
<accession>A0A3F2Y4G8</accession>
<dbReference type="Pfam" id="PF01849">
    <property type="entry name" value="NAC"/>
    <property type="match status" value="1"/>
</dbReference>
<dbReference type="Proteomes" id="UP000568158">
    <property type="component" value="Unassembled WGS sequence"/>
</dbReference>
<dbReference type="CDD" id="cd14278">
    <property type="entry name" value="UBA_NAC_like"/>
    <property type="match status" value="1"/>
</dbReference>
<dbReference type="InterPro" id="IPR002715">
    <property type="entry name" value="Nas_poly-pep-assoc_cplx_dom"/>
</dbReference>